<evidence type="ECO:0000256" key="10">
    <source>
        <dbReference type="ARBA" id="ARBA00023114"/>
    </source>
</evidence>
<dbReference type="Pfam" id="PF22461">
    <property type="entry name" value="SLBB_2"/>
    <property type="match status" value="1"/>
</dbReference>
<evidence type="ECO:0000259" key="16">
    <source>
        <dbReference type="Pfam" id="PF02563"/>
    </source>
</evidence>
<dbReference type="InterPro" id="IPR003715">
    <property type="entry name" value="Poly_export_N"/>
</dbReference>
<evidence type="ECO:0000256" key="15">
    <source>
        <dbReference type="SAM" id="Phobius"/>
    </source>
</evidence>
<dbReference type="GO" id="GO:0046930">
    <property type="term" value="C:pore complex"/>
    <property type="evidence" value="ECO:0007669"/>
    <property type="project" value="UniProtKB-KW"/>
</dbReference>
<evidence type="ECO:0000256" key="4">
    <source>
        <dbReference type="ARBA" id="ARBA00022452"/>
    </source>
</evidence>
<evidence type="ECO:0000256" key="14">
    <source>
        <dbReference type="ARBA" id="ARBA00023288"/>
    </source>
</evidence>
<accession>A0A413SZI5</accession>
<proteinExistence type="inferred from homology"/>
<keyword evidence="8" id="KW-0625">Polysaccharide transport</keyword>
<dbReference type="GO" id="GO:0009279">
    <property type="term" value="C:cell outer membrane"/>
    <property type="evidence" value="ECO:0007669"/>
    <property type="project" value="UniProtKB-SubCell"/>
</dbReference>
<evidence type="ECO:0000256" key="2">
    <source>
        <dbReference type="ARBA" id="ARBA00009450"/>
    </source>
</evidence>
<keyword evidence="9" id="KW-0406">Ion transport</keyword>
<evidence type="ECO:0000256" key="1">
    <source>
        <dbReference type="ARBA" id="ARBA00004571"/>
    </source>
</evidence>
<feature type="domain" description="SLBB" evidence="17">
    <location>
        <begin position="146"/>
        <end position="226"/>
    </location>
</feature>
<name>A0A413SZI5_9BACT</name>
<keyword evidence="4" id="KW-1134">Transmembrane beta strand</keyword>
<gene>
    <name evidence="18" type="ORF">DW921_08750</name>
</gene>
<evidence type="ECO:0000256" key="3">
    <source>
        <dbReference type="ARBA" id="ARBA00022448"/>
    </source>
</evidence>
<dbReference type="Pfam" id="PF02563">
    <property type="entry name" value="Poly_export"/>
    <property type="match status" value="1"/>
</dbReference>
<evidence type="ECO:0000256" key="9">
    <source>
        <dbReference type="ARBA" id="ARBA00023065"/>
    </source>
</evidence>
<keyword evidence="15" id="KW-1133">Transmembrane helix</keyword>
<dbReference type="PROSITE" id="PS51257">
    <property type="entry name" value="PROKAR_LIPOPROTEIN"/>
    <property type="match status" value="1"/>
</dbReference>
<reference evidence="18 19" key="1">
    <citation type="submission" date="2018-08" db="EMBL/GenBank/DDBJ databases">
        <title>A genome reference for cultivated species of the human gut microbiota.</title>
        <authorList>
            <person name="Zou Y."/>
            <person name="Xue W."/>
            <person name="Luo G."/>
        </authorList>
    </citation>
    <scope>NUCLEOTIDE SEQUENCE [LARGE SCALE GENOMIC DNA]</scope>
    <source>
        <strain evidence="18 19">AM42-38</strain>
    </source>
</reference>
<dbReference type="InterPro" id="IPR054765">
    <property type="entry name" value="SLBB_dom"/>
</dbReference>
<comment type="similarity">
    <text evidence="2">Belongs to the BexD/CtrA/VexA family.</text>
</comment>
<feature type="domain" description="Polysaccharide export protein N-terminal" evidence="16">
    <location>
        <begin position="45"/>
        <end position="142"/>
    </location>
</feature>
<dbReference type="Proteomes" id="UP000283855">
    <property type="component" value="Unassembled WGS sequence"/>
</dbReference>
<evidence type="ECO:0000313" key="19">
    <source>
        <dbReference type="Proteomes" id="UP000283855"/>
    </source>
</evidence>
<evidence type="ECO:0000256" key="12">
    <source>
        <dbReference type="ARBA" id="ARBA00023139"/>
    </source>
</evidence>
<keyword evidence="6 15" id="KW-0812">Transmembrane</keyword>
<dbReference type="PANTHER" id="PTHR33619">
    <property type="entry name" value="POLYSACCHARIDE EXPORT PROTEIN GFCE-RELATED"/>
    <property type="match status" value="1"/>
</dbReference>
<evidence type="ECO:0000256" key="8">
    <source>
        <dbReference type="ARBA" id="ARBA00023047"/>
    </source>
</evidence>
<dbReference type="InterPro" id="IPR049712">
    <property type="entry name" value="Poly_export"/>
</dbReference>
<keyword evidence="3" id="KW-0813">Transport</keyword>
<comment type="subcellular location">
    <subcellularLocation>
        <location evidence="1">Cell outer membrane</location>
        <topology evidence="1">Multi-pass membrane protein</topology>
    </subcellularLocation>
</comment>
<organism evidence="18 19">
    <name type="scientific">Phocaeicola coprophilus</name>
    <dbReference type="NCBI Taxonomy" id="387090"/>
    <lineage>
        <taxon>Bacteria</taxon>
        <taxon>Pseudomonadati</taxon>
        <taxon>Bacteroidota</taxon>
        <taxon>Bacteroidia</taxon>
        <taxon>Bacteroidales</taxon>
        <taxon>Bacteroidaceae</taxon>
        <taxon>Phocaeicola</taxon>
    </lineage>
</organism>
<dbReference type="Gene3D" id="3.30.1950.10">
    <property type="entry name" value="wza like domain"/>
    <property type="match status" value="1"/>
</dbReference>
<comment type="caution">
    <text evidence="18">The sequence shown here is derived from an EMBL/GenBank/DDBJ whole genome shotgun (WGS) entry which is preliminary data.</text>
</comment>
<evidence type="ECO:0000256" key="7">
    <source>
        <dbReference type="ARBA" id="ARBA00022729"/>
    </source>
</evidence>
<keyword evidence="11 15" id="KW-0472">Membrane</keyword>
<dbReference type="EMBL" id="QSFT01000016">
    <property type="protein sequence ID" value="RHA75394.1"/>
    <property type="molecule type" value="Genomic_DNA"/>
</dbReference>
<feature type="transmembrane region" description="Helical" evidence="15">
    <location>
        <begin position="244"/>
        <end position="263"/>
    </location>
</feature>
<evidence type="ECO:0000256" key="11">
    <source>
        <dbReference type="ARBA" id="ARBA00023136"/>
    </source>
</evidence>
<keyword evidence="13" id="KW-0998">Cell outer membrane</keyword>
<dbReference type="RefSeq" id="WP_118400489.1">
    <property type="nucleotide sequence ID" value="NZ_CABJGD010000016.1"/>
</dbReference>
<dbReference type="GO" id="GO:0006811">
    <property type="term" value="P:monoatomic ion transport"/>
    <property type="evidence" value="ECO:0007669"/>
    <property type="project" value="UniProtKB-KW"/>
</dbReference>
<keyword evidence="12" id="KW-0564">Palmitate</keyword>
<keyword evidence="7" id="KW-0732">Signal</keyword>
<evidence type="ECO:0000313" key="18">
    <source>
        <dbReference type="EMBL" id="RHA75394.1"/>
    </source>
</evidence>
<dbReference type="AlphaFoldDB" id="A0A413SZI5"/>
<keyword evidence="5" id="KW-0762">Sugar transport</keyword>
<evidence type="ECO:0000256" key="5">
    <source>
        <dbReference type="ARBA" id="ARBA00022597"/>
    </source>
</evidence>
<keyword evidence="14" id="KW-0449">Lipoprotein</keyword>
<evidence type="ECO:0000256" key="13">
    <source>
        <dbReference type="ARBA" id="ARBA00023237"/>
    </source>
</evidence>
<dbReference type="GO" id="GO:0015288">
    <property type="term" value="F:porin activity"/>
    <property type="evidence" value="ECO:0007669"/>
    <property type="project" value="UniProtKB-KW"/>
</dbReference>
<sequence>MTFKSNILCFLTAAFLLSGCTSYKKVPYLQNSATVNVPAGEIPLYDARIMPKDLLTITVSTTDPQASVPFNLTIPTTVSQNSTSLTSQPSLQQYLVNNEGEIDFPVLGKLKISGMTKNECEAMLRDRLAPYLKETPIVNVRMVNYKISVLGEVNRPGTFTVSNEKVNVLEALAMAGDMTVYGVRDNVKLVRETADGGRDIQELNLNDANLIRSPYFYLQQNDILYVSPNKTAARNSDIGNSTTLWISATSILVSIASLLVTILK</sequence>
<keyword evidence="10" id="KW-0626">Porin</keyword>
<protein>
    <submittedName>
        <fullName evidence="18">Polysaccharide export protein</fullName>
    </submittedName>
</protein>
<evidence type="ECO:0000259" key="17">
    <source>
        <dbReference type="Pfam" id="PF22461"/>
    </source>
</evidence>
<dbReference type="PANTHER" id="PTHR33619:SF3">
    <property type="entry name" value="POLYSACCHARIDE EXPORT PROTEIN GFCE-RELATED"/>
    <property type="match status" value="1"/>
</dbReference>
<evidence type="ECO:0000256" key="6">
    <source>
        <dbReference type="ARBA" id="ARBA00022692"/>
    </source>
</evidence>
<dbReference type="GO" id="GO:0015159">
    <property type="term" value="F:polysaccharide transmembrane transporter activity"/>
    <property type="evidence" value="ECO:0007669"/>
    <property type="project" value="InterPro"/>
</dbReference>